<dbReference type="PANTHER" id="PTHR43798:SF31">
    <property type="entry name" value="AB HYDROLASE SUPERFAMILY PROTEIN YCLE"/>
    <property type="match status" value="1"/>
</dbReference>
<dbReference type="Gene3D" id="3.40.50.1820">
    <property type="entry name" value="alpha/beta hydrolase"/>
    <property type="match status" value="1"/>
</dbReference>
<sequence length="254" mass="27877">MLFCQQHGNRQGQPLVLLHGWGMHSGIWRSLLPELEADYQITLVDLPGLGYSNGCSPSPYHLDMVTELLAGVAPDSAHWLGWSLGGIIAMAFAQRYPERVSGLITLGSSPCFVARDDWSFGMDEATYHQFEQDLAANPAKTLQRFNMLQVQGSNTARSDLKVLKQVVSEVQPTAPALIDSLALLRDDYRDLFRNPRLPLLHLLCQLDTLAPASMSDAVSALQPEARVEVLAGYSHVGFLSAPGLLAEKIRTLLV</sequence>
<dbReference type="AlphaFoldDB" id="A0A1H9HJX2"/>
<gene>
    <name evidence="3" type="ORF">SAMN03080615_02193</name>
</gene>
<dbReference type="Pfam" id="PF00561">
    <property type="entry name" value="Abhydrolase_1"/>
    <property type="match status" value="1"/>
</dbReference>
<dbReference type="InterPro" id="IPR050266">
    <property type="entry name" value="AB_hydrolase_sf"/>
</dbReference>
<evidence type="ECO:0000256" key="1">
    <source>
        <dbReference type="ARBA" id="ARBA00022801"/>
    </source>
</evidence>
<reference evidence="4" key="1">
    <citation type="submission" date="2016-10" db="EMBL/GenBank/DDBJ databases">
        <authorList>
            <person name="Varghese N."/>
            <person name="Submissions S."/>
        </authorList>
    </citation>
    <scope>NUCLEOTIDE SEQUENCE [LARGE SCALE GENOMIC DNA]</scope>
    <source>
        <strain evidence="4">DSM 18887</strain>
    </source>
</reference>
<evidence type="ECO:0000313" key="3">
    <source>
        <dbReference type="EMBL" id="SEQ62651.1"/>
    </source>
</evidence>
<dbReference type="SUPFAM" id="SSF53474">
    <property type="entry name" value="alpha/beta-Hydrolases"/>
    <property type="match status" value="1"/>
</dbReference>
<name>A0A1H9HJX2_9GAMM</name>
<dbReference type="GO" id="GO:0016787">
    <property type="term" value="F:hydrolase activity"/>
    <property type="evidence" value="ECO:0007669"/>
    <property type="project" value="UniProtKB-KW"/>
</dbReference>
<dbReference type="InterPro" id="IPR000073">
    <property type="entry name" value="AB_hydrolase_1"/>
</dbReference>
<dbReference type="Proteomes" id="UP000198749">
    <property type="component" value="Unassembled WGS sequence"/>
</dbReference>
<dbReference type="PANTHER" id="PTHR43798">
    <property type="entry name" value="MONOACYLGLYCEROL LIPASE"/>
    <property type="match status" value="1"/>
</dbReference>
<dbReference type="OrthoDB" id="9780744at2"/>
<dbReference type="GO" id="GO:0016020">
    <property type="term" value="C:membrane"/>
    <property type="evidence" value="ECO:0007669"/>
    <property type="project" value="TreeGrafter"/>
</dbReference>
<proteinExistence type="predicted"/>
<organism evidence="3 4">
    <name type="scientific">Amphritea atlantica</name>
    <dbReference type="NCBI Taxonomy" id="355243"/>
    <lineage>
        <taxon>Bacteria</taxon>
        <taxon>Pseudomonadati</taxon>
        <taxon>Pseudomonadota</taxon>
        <taxon>Gammaproteobacteria</taxon>
        <taxon>Oceanospirillales</taxon>
        <taxon>Oceanospirillaceae</taxon>
        <taxon>Amphritea</taxon>
    </lineage>
</organism>
<dbReference type="EMBL" id="FOGB01000005">
    <property type="protein sequence ID" value="SEQ62651.1"/>
    <property type="molecule type" value="Genomic_DNA"/>
</dbReference>
<keyword evidence="4" id="KW-1185">Reference proteome</keyword>
<evidence type="ECO:0000259" key="2">
    <source>
        <dbReference type="Pfam" id="PF00561"/>
    </source>
</evidence>
<accession>A0A1H9HJX2</accession>
<dbReference type="InterPro" id="IPR029058">
    <property type="entry name" value="AB_hydrolase_fold"/>
</dbReference>
<protein>
    <submittedName>
        <fullName evidence="3">Pimeloyl-[acyl-carrier protein] methyl ester esterase</fullName>
    </submittedName>
</protein>
<feature type="domain" description="AB hydrolase-1" evidence="2">
    <location>
        <begin position="14"/>
        <end position="241"/>
    </location>
</feature>
<dbReference type="PRINTS" id="PR00111">
    <property type="entry name" value="ABHYDROLASE"/>
</dbReference>
<dbReference type="STRING" id="355243.SAMN03080615_02193"/>
<dbReference type="RefSeq" id="WP_091357803.1">
    <property type="nucleotide sequence ID" value="NZ_AP025284.1"/>
</dbReference>
<keyword evidence="1" id="KW-0378">Hydrolase</keyword>
<evidence type="ECO:0000313" key="4">
    <source>
        <dbReference type="Proteomes" id="UP000198749"/>
    </source>
</evidence>